<evidence type="ECO:0000313" key="3">
    <source>
        <dbReference type="Proteomes" id="UP001642464"/>
    </source>
</evidence>
<sequence>MESSRAFWWVKVKGSGSSIMIYEEELAKTKNAYNILEIAKTKTCLEVPIHMLKLFEREKDSHEGQAVRNSLSVHHVRGGNDDLDPLYVSYPDECPDASSSAQVSLSDIIKMQEKIEQKIEEENAKAQEKVTQKIEEENAKAQEKVMQTLVPLCQQAFELVPASSSSWDADWHAKVCAHYGIWGCIILSQTHPETHTWFCQQCPEEYFGFCVSEHIYHKKQSQGASALGIDIADPSNGLPLLKHFEVLYQDGDMTLFPCAATNLQGPNTITVKILIALDLHRTPLQWVYSKADIRKKPDQEWCVHSVEPVQKGRELIYPQKLMQLGELHGKVIQISPRPFMRSLYMQARMAHRQHSEFPNPDKELD</sequence>
<evidence type="ECO:0000256" key="1">
    <source>
        <dbReference type="SAM" id="Coils"/>
    </source>
</evidence>
<gene>
    <name evidence="2" type="ORF">SCF082_LOCUS51760</name>
</gene>
<keyword evidence="1" id="KW-0175">Coiled coil</keyword>
<comment type="caution">
    <text evidence="2">The sequence shown here is derived from an EMBL/GenBank/DDBJ whole genome shotgun (WGS) entry which is preliminary data.</text>
</comment>
<feature type="coiled-coil region" evidence="1">
    <location>
        <begin position="105"/>
        <end position="144"/>
    </location>
</feature>
<dbReference type="EMBL" id="CAXAMM010043749">
    <property type="protein sequence ID" value="CAK9111520.1"/>
    <property type="molecule type" value="Genomic_DNA"/>
</dbReference>
<name>A0ABP0SGM3_9DINO</name>
<organism evidence="2 3">
    <name type="scientific">Durusdinium trenchii</name>
    <dbReference type="NCBI Taxonomy" id="1381693"/>
    <lineage>
        <taxon>Eukaryota</taxon>
        <taxon>Sar</taxon>
        <taxon>Alveolata</taxon>
        <taxon>Dinophyceae</taxon>
        <taxon>Suessiales</taxon>
        <taxon>Symbiodiniaceae</taxon>
        <taxon>Durusdinium</taxon>
    </lineage>
</organism>
<proteinExistence type="predicted"/>
<accession>A0ABP0SGM3</accession>
<evidence type="ECO:0000313" key="2">
    <source>
        <dbReference type="EMBL" id="CAK9111520.1"/>
    </source>
</evidence>
<reference evidence="2 3" key="1">
    <citation type="submission" date="2024-02" db="EMBL/GenBank/DDBJ databases">
        <authorList>
            <person name="Chen Y."/>
            <person name="Shah S."/>
            <person name="Dougan E. K."/>
            <person name="Thang M."/>
            <person name="Chan C."/>
        </authorList>
    </citation>
    <scope>NUCLEOTIDE SEQUENCE [LARGE SCALE GENOMIC DNA]</scope>
</reference>
<evidence type="ECO:0008006" key="4">
    <source>
        <dbReference type="Google" id="ProtNLM"/>
    </source>
</evidence>
<protein>
    <recommendedName>
        <fullName evidence="4">HNH nuclease domain-containing protein</fullName>
    </recommendedName>
</protein>
<feature type="non-terminal residue" evidence="2">
    <location>
        <position position="365"/>
    </location>
</feature>
<keyword evidence="3" id="KW-1185">Reference proteome</keyword>
<dbReference type="Proteomes" id="UP001642464">
    <property type="component" value="Unassembled WGS sequence"/>
</dbReference>